<feature type="compositionally biased region" description="Polar residues" evidence="1">
    <location>
        <begin position="1"/>
        <end position="13"/>
    </location>
</feature>
<organism evidence="4 5">
    <name type="scientific">Arthrobacter crusticola</name>
    <dbReference type="NCBI Taxonomy" id="2547960"/>
    <lineage>
        <taxon>Bacteria</taxon>
        <taxon>Bacillati</taxon>
        <taxon>Actinomycetota</taxon>
        <taxon>Actinomycetes</taxon>
        <taxon>Micrococcales</taxon>
        <taxon>Micrococcaceae</taxon>
        <taxon>Arthrobacter</taxon>
    </lineage>
</organism>
<dbReference type="InterPro" id="IPR012171">
    <property type="entry name" value="Fatty_acid_desaturase"/>
</dbReference>
<evidence type="ECO:0000256" key="2">
    <source>
        <dbReference type="SAM" id="Phobius"/>
    </source>
</evidence>
<dbReference type="GO" id="GO:0016717">
    <property type="term" value="F:oxidoreductase activity, acting on paired donors, with oxidation of a pair of donors resulting in the reduction of molecular oxygen to two molecules of water"/>
    <property type="evidence" value="ECO:0007669"/>
    <property type="project" value="TreeGrafter"/>
</dbReference>
<dbReference type="RefSeq" id="WP_133402620.1">
    <property type="nucleotide sequence ID" value="NZ_SMTK01000001.1"/>
</dbReference>
<comment type="caution">
    <text evidence="4">The sequence shown here is derived from an EMBL/GenBank/DDBJ whole genome shotgun (WGS) entry which is preliminary data.</text>
</comment>
<gene>
    <name evidence="4" type="ORF">E2F48_03785</name>
</gene>
<dbReference type="PANTHER" id="PTHR19353:SF19">
    <property type="entry name" value="DELTA(5) FATTY ACID DESATURASE C-RELATED"/>
    <property type="match status" value="1"/>
</dbReference>
<feature type="transmembrane region" description="Helical" evidence="2">
    <location>
        <begin position="136"/>
        <end position="153"/>
    </location>
</feature>
<name>A0A4R5U3L9_9MICC</name>
<dbReference type="AlphaFoldDB" id="A0A4R5U3L9"/>
<feature type="domain" description="Fatty acid desaturase" evidence="3">
    <location>
        <begin position="97"/>
        <end position="355"/>
    </location>
</feature>
<feature type="compositionally biased region" description="Basic and acidic residues" evidence="1">
    <location>
        <begin position="28"/>
        <end position="38"/>
    </location>
</feature>
<evidence type="ECO:0000313" key="4">
    <source>
        <dbReference type="EMBL" id="TDK28213.1"/>
    </source>
</evidence>
<dbReference type="PANTHER" id="PTHR19353">
    <property type="entry name" value="FATTY ACID DESATURASE 2"/>
    <property type="match status" value="1"/>
</dbReference>
<dbReference type="PIRSF" id="PIRSF015921">
    <property type="entry name" value="FA_sphinglp_des"/>
    <property type="match status" value="1"/>
</dbReference>
<evidence type="ECO:0000259" key="3">
    <source>
        <dbReference type="Pfam" id="PF00487"/>
    </source>
</evidence>
<feature type="transmembrane region" description="Helical" evidence="2">
    <location>
        <begin position="258"/>
        <end position="277"/>
    </location>
</feature>
<protein>
    <submittedName>
        <fullName evidence="4">Acyl-CoA desaturase</fullName>
    </submittedName>
</protein>
<keyword evidence="2" id="KW-0472">Membrane</keyword>
<dbReference type="EMBL" id="SMTK01000001">
    <property type="protein sequence ID" value="TDK28213.1"/>
    <property type="molecule type" value="Genomic_DNA"/>
</dbReference>
<dbReference type="InterPro" id="IPR005804">
    <property type="entry name" value="FA_desaturase_dom"/>
</dbReference>
<dbReference type="GO" id="GO:0016020">
    <property type="term" value="C:membrane"/>
    <property type="evidence" value="ECO:0007669"/>
    <property type="project" value="TreeGrafter"/>
</dbReference>
<keyword evidence="5" id="KW-1185">Reference proteome</keyword>
<sequence length="391" mass="43558">MQPGSEASGTVRSDVQAVPARGAPRQPAENRRGKDKPTRRVQLLPQNSVVASYAVLLKEVRGEGLLVRCQRFYLTVMLMLMLAVTATAAGFLLLGDTWFQLIIAGILGIILTQFAFLGHEASHRQIFASRAVNDRVGRFLAAGVVGISYAWWIDKHTRHHNDPNTVGKDPDIAMGTLAFREEDAAPRTGFQAWFTRRQGYLFFPLLSLEGLNLHVQSIRTLSRRGKVEGRWTELVLIGSRFGAYLGILFWFLPVGLAVAFLGVQLAVFGIYMGASFAPNHKGMPMIPNDGSLDFFQRQVLTSRNVRGGSFVNTAFGGLNFQIEHHLFPDMPRPHLRRAAAIVREHCQRLGITYTEVGVARSYAAVITHLNRVGLAARDPFDCPLAHRYRRR</sequence>
<dbReference type="Proteomes" id="UP000295411">
    <property type="component" value="Unassembled WGS sequence"/>
</dbReference>
<accession>A0A4R5U3L9</accession>
<keyword evidence="2" id="KW-0812">Transmembrane</keyword>
<evidence type="ECO:0000256" key="1">
    <source>
        <dbReference type="SAM" id="MobiDB-lite"/>
    </source>
</evidence>
<feature type="transmembrane region" description="Helical" evidence="2">
    <location>
        <begin position="98"/>
        <end position="116"/>
    </location>
</feature>
<dbReference type="Pfam" id="PF00487">
    <property type="entry name" value="FA_desaturase"/>
    <property type="match status" value="1"/>
</dbReference>
<evidence type="ECO:0000313" key="5">
    <source>
        <dbReference type="Proteomes" id="UP000295411"/>
    </source>
</evidence>
<feature type="region of interest" description="Disordered" evidence="1">
    <location>
        <begin position="1"/>
        <end position="39"/>
    </location>
</feature>
<proteinExistence type="predicted"/>
<keyword evidence="2" id="KW-1133">Transmembrane helix</keyword>
<dbReference type="CDD" id="cd03506">
    <property type="entry name" value="Delta6-FADS-like"/>
    <property type="match status" value="1"/>
</dbReference>
<dbReference type="OrthoDB" id="104711at2"/>
<feature type="transmembrane region" description="Helical" evidence="2">
    <location>
        <begin position="72"/>
        <end position="92"/>
    </location>
</feature>
<dbReference type="GO" id="GO:0008610">
    <property type="term" value="P:lipid biosynthetic process"/>
    <property type="evidence" value="ECO:0007669"/>
    <property type="project" value="UniProtKB-ARBA"/>
</dbReference>
<reference evidence="4 5" key="1">
    <citation type="submission" date="2019-03" db="EMBL/GenBank/DDBJ databases">
        <title>Arthrobacter sp. nov., an bacterium isolated from biocrust in Mu Us Desert.</title>
        <authorList>
            <person name="Lixiong L."/>
        </authorList>
    </citation>
    <scope>NUCLEOTIDE SEQUENCE [LARGE SCALE GENOMIC DNA]</scope>
    <source>
        <strain evidence="4 5">SLN-3</strain>
    </source>
</reference>